<evidence type="ECO:0000256" key="1">
    <source>
        <dbReference type="ARBA" id="ARBA00022527"/>
    </source>
</evidence>
<evidence type="ECO:0000256" key="4">
    <source>
        <dbReference type="ARBA" id="ARBA00022777"/>
    </source>
</evidence>
<evidence type="ECO:0000256" key="2">
    <source>
        <dbReference type="ARBA" id="ARBA00022679"/>
    </source>
</evidence>
<reference evidence="8" key="1">
    <citation type="submission" date="2023-01" db="EMBL/GenBank/DDBJ databases">
        <title>Genome assembly of the deep-sea coral Lophelia pertusa.</title>
        <authorList>
            <person name="Herrera S."/>
            <person name="Cordes E."/>
        </authorList>
    </citation>
    <scope>NUCLEOTIDE SEQUENCE</scope>
    <source>
        <strain evidence="8">USNM1676648</strain>
        <tissue evidence="8">Polyp</tissue>
    </source>
</reference>
<dbReference type="EMBL" id="MU826837">
    <property type="protein sequence ID" value="KAJ7372233.1"/>
    <property type="molecule type" value="Genomic_DNA"/>
</dbReference>
<feature type="domain" description="Protein kinase" evidence="7">
    <location>
        <begin position="70"/>
        <end position="191"/>
    </location>
</feature>
<dbReference type="Proteomes" id="UP001163046">
    <property type="component" value="Unassembled WGS sequence"/>
</dbReference>
<keyword evidence="2" id="KW-0808">Transferase</keyword>
<proteinExistence type="predicted"/>
<dbReference type="InterPro" id="IPR011009">
    <property type="entry name" value="Kinase-like_dom_sf"/>
</dbReference>
<dbReference type="GO" id="GO:0007094">
    <property type="term" value="P:mitotic spindle assembly checkpoint signaling"/>
    <property type="evidence" value="ECO:0007669"/>
    <property type="project" value="TreeGrafter"/>
</dbReference>
<dbReference type="InterPro" id="IPR017441">
    <property type="entry name" value="Protein_kinase_ATP_BS"/>
</dbReference>
<dbReference type="FunFam" id="3.30.200.20:FF:000131">
    <property type="entry name" value="Dual specificity protein kinase TTK"/>
    <property type="match status" value="1"/>
</dbReference>
<evidence type="ECO:0000259" key="7">
    <source>
        <dbReference type="PROSITE" id="PS50011"/>
    </source>
</evidence>
<evidence type="ECO:0000256" key="5">
    <source>
        <dbReference type="ARBA" id="ARBA00022840"/>
    </source>
</evidence>
<dbReference type="PROSITE" id="PS00107">
    <property type="entry name" value="PROTEIN_KINASE_ATP"/>
    <property type="match status" value="1"/>
</dbReference>
<evidence type="ECO:0000256" key="6">
    <source>
        <dbReference type="PROSITE-ProRule" id="PRU10141"/>
    </source>
</evidence>
<dbReference type="SMART" id="SM00220">
    <property type="entry name" value="S_TKc"/>
    <property type="match status" value="1"/>
</dbReference>
<dbReference type="SUPFAM" id="SSF56112">
    <property type="entry name" value="Protein kinase-like (PK-like)"/>
    <property type="match status" value="1"/>
</dbReference>
<organism evidence="8 9">
    <name type="scientific">Desmophyllum pertusum</name>
    <dbReference type="NCBI Taxonomy" id="174260"/>
    <lineage>
        <taxon>Eukaryota</taxon>
        <taxon>Metazoa</taxon>
        <taxon>Cnidaria</taxon>
        <taxon>Anthozoa</taxon>
        <taxon>Hexacorallia</taxon>
        <taxon>Scleractinia</taxon>
        <taxon>Caryophylliina</taxon>
        <taxon>Caryophylliidae</taxon>
        <taxon>Desmophyllum</taxon>
    </lineage>
</organism>
<dbReference type="AlphaFoldDB" id="A0A9W9Z227"/>
<dbReference type="OrthoDB" id="20524at2759"/>
<accession>A0A9W9Z227</accession>
<evidence type="ECO:0000313" key="8">
    <source>
        <dbReference type="EMBL" id="KAJ7372233.1"/>
    </source>
</evidence>
<dbReference type="PANTHER" id="PTHR22974:SF21">
    <property type="entry name" value="DUAL SPECIFICITY PROTEIN KINASE TTK"/>
    <property type="match status" value="1"/>
</dbReference>
<keyword evidence="4" id="KW-0418">Kinase</keyword>
<dbReference type="GO" id="GO:0005524">
    <property type="term" value="F:ATP binding"/>
    <property type="evidence" value="ECO:0007669"/>
    <property type="project" value="UniProtKB-UniRule"/>
</dbReference>
<name>A0A9W9Z227_9CNID</name>
<dbReference type="GO" id="GO:0005634">
    <property type="term" value="C:nucleus"/>
    <property type="evidence" value="ECO:0007669"/>
    <property type="project" value="TreeGrafter"/>
</dbReference>
<dbReference type="GO" id="GO:0034501">
    <property type="term" value="P:protein localization to kinetochore"/>
    <property type="evidence" value="ECO:0007669"/>
    <property type="project" value="TreeGrafter"/>
</dbReference>
<feature type="binding site" evidence="6">
    <location>
        <position position="97"/>
    </location>
    <ligand>
        <name>ATP</name>
        <dbReference type="ChEBI" id="CHEBI:30616"/>
    </ligand>
</feature>
<protein>
    <recommendedName>
        <fullName evidence="7">Protein kinase domain-containing protein</fullName>
    </recommendedName>
</protein>
<dbReference type="GO" id="GO:0004712">
    <property type="term" value="F:protein serine/threonine/tyrosine kinase activity"/>
    <property type="evidence" value="ECO:0007669"/>
    <property type="project" value="TreeGrafter"/>
</dbReference>
<keyword evidence="1" id="KW-0723">Serine/threonine-protein kinase</keyword>
<keyword evidence="3 6" id="KW-0547">Nucleotide-binding</keyword>
<gene>
    <name evidence="8" type="ORF">OS493_019677</name>
</gene>
<dbReference type="GO" id="GO:0000776">
    <property type="term" value="C:kinetochore"/>
    <property type="evidence" value="ECO:0007669"/>
    <property type="project" value="TreeGrafter"/>
</dbReference>
<evidence type="ECO:0000256" key="3">
    <source>
        <dbReference type="ARBA" id="ARBA00022741"/>
    </source>
</evidence>
<evidence type="ECO:0000313" key="9">
    <source>
        <dbReference type="Proteomes" id="UP001163046"/>
    </source>
</evidence>
<comment type="caution">
    <text evidence="8">The sequence shown here is derived from an EMBL/GenBank/DDBJ whole genome shotgun (WGS) entry which is preliminary data.</text>
</comment>
<dbReference type="GO" id="GO:0033316">
    <property type="term" value="P:meiotic spindle assembly checkpoint signaling"/>
    <property type="evidence" value="ECO:0007669"/>
    <property type="project" value="TreeGrafter"/>
</dbReference>
<dbReference type="InterPro" id="IPR000719">
    <property type="entry name" value="Prot_kinase_dom"/>
</dbReference>
<dbReference type="Gene3D" id="3.30.200.20">
    <property type="entry name" value="Phosphorylase Kinase, domain 1"/>
    <property type="match status" value="1"/>
</dbReference>
<keyword evidence="5 6" id="KW-0067">ATP-binding</keyword>
<dbReference type="PROSITE" id="PS50011">
    <property type="entry name" value="PROTEIN_KINASE_DOM"/>
    <property type="match status" value="1"/>
</dbReference>
<sequence>MLLIQAVSKRSIKYQHRKDLHVRLHPTTLVDRAHFSDKLQVQSHQLFLEMTLSRNRIFHKSIKVANCKRSQKLGTIGKGGSSKVFQAFDGKKICAIKYVNLEEADDFIVQSYINEVQLLERLQGNDNIIKLFDWELSQEKSCLILVMECGSIDLAGFLRKNRTKITEGELQVFWRQMLEAVHVIHEAPHHS</sequence>
<dbReference type="GO" id="GO:0007059">
    <property type="term" value="P:chromosome segregation"/>
    <property type="evidence" value="ECO:0007669"/>
    <property type="project" value="TreeGrafter"/>
</dbReference>
<dbReference type="Pfam" id="PF00069">
    <property type="entry name" value="Pkinase"/>
    <property type="match status" value="1"/>
</dbReference>
<keyword evidence="9" id="KW-1185">Reference proteome</keyword>
<dbReference type="PANTHER" id="PTHR22974">
    <property type="entry name" value="MIXED LINEAGE PROTEIN KINASE"/>
    <property type="match status" value="1"/>
</dbReference>
<dbReference type="GO" id="GO:0004674">
    <property type="term" value="F:protein serine/threonine kinase activity"/>
    <property type="evidence" value="ECO:0007669"/>
    <property type="project" value="UniProtKB-KW"/>
</dbReference>